<dbReference type="InterPro" id="IPR001268">
    <property type="entry name" value="NADH_UbQ_OxRdtase_30kDa_su"/>
</dbReference>
<dbReference type="GO" id="GO:0008137">
    <property type="term" value="F:NADH dehydrogenase (ubiquinone) activity"/>
    <property type="evidence" value="ECO:0007669"/>
    <property type="project" value="InterPro"/>
</dbReference>
<dbReference type="SUPFAM" id="SSF143243">
    <property type="entry name" value="Nqo5-like"/>
    <property type="match status" value="1"/>
</dbReference>
<dbReference type="Gene3D" id="3.30.460.80">
    <property type="entry name" value="NADH:ubiquinone oxidoreductase, 30kDa subunit"/>
    <property type="match status" value="1"/>
</dbReference>
<dbReference type="AlphaFoldDB" id="A0A4R1R5X5"/>
<feature type="compositionally biased region" description="Basic and acidic residues" evidence="2">
    <location>
        <begin position="139"/>
        <end position="155"/>
    </location>
</feature>
<evidence type="ECO:0000313" key="4">
    <source>
        <dbReference type="EMBL" id="TCL60888.1"/>
    </source>
</evidence>
<gene>
    <name evidence="4" type="ORF">EDC14_103547</name>
</gene>
<evidence type="ECO:0000256" key="1">
    <source>
        <dbReference type="ARBA" id="ARBA00007569"/>
    </source>
</evidence>
<dbReference type="EMBL" id="SLUN01000035">
    <property type="protein sequence ID" value="TCL60888.1"/>
    <property type="molecule type" value="Genomic_DNA"/>
</dbReference>
<comment type="caution">
    <text evidence="4">The sequence shown here is derived from an EMBL/GenBank/DDBJ whole genome shotgun (WGS) entry which is preliminary data.</text>
</comment>
<dbReference type="RefSeq" id="WP_132016346.1">
    <property type="nucleotide sequence ID" value="NZ_SLUN01000035.1"/>
</dbReference>
<proteinExistence type="inferred from homology"/>
<dbReference type="Pfam" id="PF00329">
    <property type="entry name" value="Complex1_30kDa"/>
    <property type="match status" value="1"/>
</dbReference>
<name>A0A4R1R5X5_HYDET</name>
<dbReference type="OrthoDB" id="9803286at2"/>
<keyword evidence="5" id="KW-1185">Reference proteome</keyword>
<dbReference type="PANTHER" id="PTHR10884">
    <property type="entry name" value="NADH DEHYDROGENASE UBIQUINONE IRON-SULFUR PROTEIN 3"/>
    <property type="match status" value="1"/>
</dbReference>
<comment type="similarity">
    <text evidence="1">Belongs to the complex I 30 kDa subunit family.</text>
</comment>
<dbReference type="Proteomes" id="UP000295008">
    <property type="component" value="Unassembled WGS sequence"/>
</dbReference>
<dbReference type="InterPro" id="IPR037232">
    <property type="entry name" value="NADH_quin_OxRdtase_su_C/D-like"/>
</dbReference>
<evidence type="ECO:0000256" key="2">
    <source>
        <dbReference type="SAM" id="MobiDB-lite"/>
    </source>
</evidence>
<evidence type="ECO:0000313" key="5">
    <source>
        <dbReference type="Proteomes" id="UP000295008"/>
    </source>
</evidence>
<feature type="region of interest" description="Disordered" evidence="2">
    <location>
        <begin position="127"/>
        <end position="155"/>
    </location>
</feature>
<keyword evidence="4" id="KW-0830">Ubiquinone</keyword>
<accession>A0A4R1R5X5</accession>
<sequence length="155" mass="17614">MNSTDLTEFLAQHFSEAVTDVSAPRERRVFGTVTAEKLVDVVAALREWGMAEIGTITGLDSGSHFELIYHMYNNEGLLLNLKVFIPREEPRIPTVSHIYPGVFLYERELMDMFGIVVDGTPPGRRYPLPDDWPEGNYPLRKDWKGFPEEGVKQDG</sequence>
<evidence type="ECO:0000259" key="3">
    <source>
        <dbReference type="Pfam" id="PF00329"/>
    </source>
</evidence>
<reference evidence="4 5" key="1">
    <citation type="submission" date="2019-03" db="EMBL/GenBank/DDBJ databases">
        <title>Genomic Encyclopedia of Type Strains, Phase IV (KMG-IV): sequencing the most valuable type-strain genomes for metagenomic binning, comparative biology and taxonomic classification.</title>
        <authorList>
            <person name="Goeker M."/>
        </authorList>
    </citation>
    <scope>NUCLEOTIDE SEQUENCE [LARGE SCALE GENOMIC DNA]</scope>
    <source>
        <strain evidence="4 5">LX-B</strain>
    </source>
</reference>
<dbReference type="PANTHER" id="PTHR10884:SF14">
    <property type="entry name" value="NADH DEHYDROGENASE [UBIQUINONE] IRON-SULFUR PROTEIN 3, MITOCHONDRIAL"/>
    <property type="match status" value="1"/>
</dbReference>
<organism evidence="4 5">
    <name type="scientific">Hydrogenispora ethanolica</name>
    <dbReference type="NCBI Taxonomy" id="1082276"/>
    <lineage>
        <taxon>Bacteria</taxon>
        <taxon>Bacillati</taxon>
        <taxon>Bacillota</taxon>
        <taxon>Hydrogenispora</taxon>
    </lineage>
</organism>
<protein>
    <submittedName>
        <fullName evidence="4">NADH:ubiquinone oxidoreductase subunit C</fullName>
    </submittedName>
</protein>
<feature type="domain" description="NADH:ubiquinone oxidoreductase 30kDa subunit" evidence="3">
    <location>
        <begin position="32"/>
        <end position="145"/>
    </location>
</feature>